<feature type="region of interest" description="Disordered" evidence="1">
    <location>
        <begin position="76"/>
        <end position="96"/>
    </location>
</feature>
<feature type="compositionally biased region" description="Basic and acidic residues" evidence="1">
    <location>
        <begin position="393"/>
        <end position="418"/>
    </location>
</feature>
<dbReference type="PROSITE" id="PS50097">
    <property type="entry name" value="BTB"/>
    <property type="match status" value="1"/>
</dbReference>
<dbReference type="AlphaFoldDB" id="A0A0D1Z6L9"/>
<dbReference type="OrthoDB" id="194443at2759"/>
<dbReference type="Gene3D" id="3.30.710.10">
    <property type="entry name" value="Potassium Channel Kv1.1, Chain A"/>
    <property type="match status" value="1"/>
</dbReference>
<dbReference type="HOGENOM" id="CLU_657570_0_0_1"/>
<feature type="region of interest" description="Disordered" evidence="1">
    <location>
        <begin position="270"/>
        <end position="418"/>
    </location>
</feature>
<evidence type="ECO:0000256" key="1">
    <source>
        <dbReference type="SAM" id="MobiDB-lite"/>
    </source>
</evidence>
<keyword evidence="4" id="KW-1185">Reference proteome</keyword>
<organism evidence="3 4">
    <name type="scientific">Verruconis gallopava</name>
    <dbReference type="NCBI Taxonomy" id="253628"/>
    <lineage>
        <taxon>Eukaryota</taxon>
        <taxon>Fungi</taxon>
        <taxon>Dikarya</taxon>
        <taxon>Ascomycota</taxon>
        <taxon>Pezizomycotina</taxon>
        <taxon>Dothideomycetes</taxon>
        <taxon>Pleosporomycetidae</taxon>
        <taxon>Venturiales</taxon>
        <taxon>Sympoventuriaceae</taxon>
        <taxon>Verruconis</taxon>
    </lineage>
</organism>
<protein>
    <recommendedName>
        <fullName evidence="2">BTB domain-containing protein</fullName>
    </recommendedName>
</protein>
<dbReference type="VEuPathDB" id="FungiDB:PV09_00554"/>
<evidence type="ECO:0000313" key="3">
    <source>
        <dbReference type="EMBL" id="KIW08592.1"/>
    </source>
</evidence>
<dbReference type="SUPFAM" id="SSF54695">
    <property type="entry name" value="POZ domain"/>
    <property type="match status" value="1"/>
</dbReference>
<dbReference type="STRING" id="253628.A0A0D1Z6L9"/>
<reference evidence="3 4" key="1">
    <citation type="submission" date="2015-01" db="EMBL/GenBank/DDBJ databases">
        <title>The Genome Sequence of Ochroconis gallopava CBS43764.</title>
        <authorList>
            <consortium name="The Broad Institute Genomics Platform"/>
            <person name="Cuomo C."/>
            <person name="de Hoog S."/>
            <person name="Gorbushina A."/>
            <person name="Stielow B."/>
            <person name="Teixiera M."/>
            <person name="Abouelleil A."/>
            <person name="Chapman S.B."/>
            <person name="Priest M."/>
            <person name="Young S.K."/>
            <person name="Wortman J."/>
            <person name="Nusbaum C."/>
            <person name="Birren B."/>
        </authorList>
    </citation>
    <scope>NUCLEOTIDE SEQUENCE [LARGE SCALE GENOMIC DNA]</scope>
    <source>
        <strain evidence="3 4">CBS 43764</strain>
    </source>
</reference>
<dbReference type="InParanoid" id="A0A0D1Z6L9"/>
<feature type="domain" description="BTB" evidence="2">
    <location>
        <begin position="47"/>
        <end position="121"/>
    </location>
</feature>
<feature type="compositionally biased region" description="Basic residues" evidence="1">
    <location>
        <begin position="371"/>
        <end position="381"/>
    </location>
</feature>
<dbReference type="Pfam" id="PF00651">
    <property type="entry name" value="BTB"/>
    <property type="match status" value="1"/>
</dbReference>
<dbReference type="RefSeq" id="XP_016218461.1">
    <property type="nucleotide sequence ID" value="XM_016353308.1"/>
</dbReference>
<dbReference type="Proteomes" id="UP000053259">
    <property type="component" value="Unassembled WGS sequence"/>
</dbReference>
<dbReference type="EMBL" id="KN847530">
    <property type="protein sequence ID" value="KIW08592.1"/>
    <property type="molecule type" value="Genomic_DNA"/>
</dbReference>
<name>A0A0D1Z6L9_9PEZI</name>
<gene>
    <name evidence="3" type="ORF">PV09_00554</name>
</gene>
<feature type="compositionally biased region" description="Polar residues" evidence="1">
    <location>
        <begin position="353"/>
        <end position="366"/>
    </location>
</feature>
<dbReference type="PANTHER" id="PTHR47843">
    <property type="entry name" value="BTB DOMAIN-CONTAINING PROTEIN-RELATED"/>
    <property type="match status" value="1"/>
</dbReference>
<feature type="compositionally biased region" description="Polar residues" evidence="1">
    <location>
        <begin position="272"/>
        <end position="298"/>
    </location>
</feature>
<proteinExistence type="predicted"/>
<dbReference type="GeneID" id="27308527"/>
<accession>A0A0D1Z6L9</accession>
<dbReference type="PANTHER" id="PTHR47843:SF2">
    <property type="entry name" value="BTB DOMAIN-CONTAINING PROTEIN"/>
    <property type="match status" value="1"/>
</dbReference>
<dbReference type="SMART" id="SM00225">
    <property type="entry name" value="BTB"/>
    <property type="match status" value="1"/>
</dbReference>
<dbReference type="InterPro" id="IPR011333">
    <property type="entry name" value="SKP1/BTB/POZ_sf"/>
</dbReference>
<evidence type="ECO:0000259" key="2">
    <source>
        <dbReference type="PROSITE" id="PS50097"/>
    </source>
</evidence>
<sequence length="418" mass="47167">MGLWQDSLVYWRDFGYPDSSRRILAMAQNVGEANAKTFAELVAGPIVDVYVGETKQHWPIHRNILAFHSEYLQTELQHSPDSTPRKKGQTDNLRLDLPDDDPAGFELLVKWLYQGKIEDVSNIADDQDKYDYAVSCQKLHQLCERLDLPRLKNIAMDQYRKALNQAGLVPDPEELNVIYRQSAEQSPFRKLMVNIAARQIMDPDSDKDAESYRPCFENNADFAVELINAIKKGMGGLLFEDPTEETGCEYHDHNEGPNCHVRGKKKLAVSRSDFSARQTDSSPSTPATSRPGGTTSLATPHINGFAETNDRYPASRSDDGKAENNSNDYICHDERGKEEFEDDDDFKSALSEAGTSSFSRTPTRILNSPKPGRRTPRKISRRSLGSTSEWEAPSERAISKSREGRGREPEEYKEQDTV</sequence>
<dbReference type="InterPro" id="IPR000210">
    <property type="entry name" value="BTB/POZ_dom"/>
</dbReference>
<evidence type="ECO:0000313" key="4">
    <source>
        <dbReference type="Proteomes" id="UP000053259"/>
    </source>
</evidence>
<dbReference type="CDD" id="cd18186">
    <property type="entry name" value="BTB_POZ_ZBTB_KLHL-like"/>
    <property type="match status" value="1"/>
</dbReference>